<evidence type="ECO:0000256" key="1">
    <source>
        <dbReference type="ARBA" id="ARBA00004275"/>
    </source>
</evidence>
<comment type="subcellular location">
    <subcellularLocation>
        <location evidence="1">Peroxisome</location>
    </subcellularLocation>
</comment>
<comment type="caution">
    <text evidence="7">The sequence shown here is derived from an EMBL/GenBank/DDBJ whole genome shotgun (WGS) entry which is preliminary data.</text>
</comment>
<feature type="domain" description="AMP-dependent synthetase/ligase" evidence="5">
    <location>
        <begin position="54"/>
        <end position="403"/>
    </location>
</feature>
<dbReference type="InterPro" id="IPR020845">
    <property type="entry name" value="AMP-binding_CS"/>
</dbReference>
<evidence type="ECO:0000256" key="2">
    <source>
        <dbReference type="ARBA" id="ARBA00006432"/>
    </source>
</evidence>
<dbReference type="Proteomes" id="UP001642540">
    <property type="component" value="Unassembled WGS sequence"/>
</dbReference>
<name>A0ABP1Q740_9HEXA</name>
<comment type="similarity">
    <text evidence="2">Belongs to the ATP-dependent AMP-binding enzyme family.</text>
</comment>
<evidence type="ECO:0000259" key="5">
    <source>
        <dbReference type="Pfam" id="PF00501"/>
    </source>
</evidence>
<evidence type="ECO:0000256" key="4">
    <source>
        <dbReference type="ARBA" id="ARBA00023140"/>
    </source>
</evidence>
<keyword evidence="8" id="KW-1185">Reference proteome</keyword>
<dbReference type="InterPro" id="IPR000873">
    <property type="entry name" value="AMP-dep_synth/lig_dom"/>
</dbReference>
<evidence type="ECO:0000256" key="3">
    <source>
        <dbReference type="ARBA" id="ARBA00022598"/>
    </source>
</evidence>
<organism evidence="7 8">
    <name type="scientific">Orchesella dallaii</name>
    <dbReference type="NCBI Taxonomy" id="48710"/>
    <lineage>
        <taxon>Eukaryota</taxon>
        <taxon>Metazoa</taxon>
        <taxon>Ecdysozoa</taxon>
        <taxon>Arthropoda</taxon>
        <taxon>Hexapoda</taxon>
        <taxon>Collembola</taxon>
        <taxon>Entomobryomorpha</taxon>
        <taxon>Entomobryoidea</taxon>
        <taxon>Orchesellidae</taxon>
        <taxon>Orchesellinae</taxon>
        <taxon>Orchesella</taxon>
    </lineage>
</organism>
<reference evidence="7 8" key="1">
    <citation type="submission" date="2024-08" db="EMBL/GenBank/DDBJ databases">
        <authorList>
            <person name="Cucini C."/>
            <person name="Frati F."/>
        </authorList>
    </citation>
    <scope>NUCLEOTIDE SEQUENCE [LARGE SCALE GENOMIC DNA]</scope>
</reference>
<dbReference type="InterPro" id="IPR025110">
    <property type="entry name" value="AMP-bd_C"/>
</dbReference>
<proteinExistence type="inferred from homology"/>
<dbReference type="Gene3D" id="3.30.300.30">
    <property type="match status" value="1"/>
</dbReference>
<evidence type="ECO:0000313" key="7">
    <source>
        <dbReference type="EMBL" id="CAL8089695.1"/>
    </source>
</evidence>
<gene>
    <name evidence="7" type="ORF">ODALV1_LOCUS7448</name>
</gene>
<accession>A0ABP1Q740</accession>
<feature type="domain" description="AMP-binding enzyme C-terminal" evidence="6">
    <location>
        <begin position="454"/>
        <end position="532"/>
    </location>
</feature>
<protein>
    <submittedName>
        <fullName evidence="7">Uncharacterized protein</fullName>
    </submittedName>
</protein>
<dbReference type="Gene3D" id="3.40.50.12780">
    <property type="entry name" value="N-terminal domain of ligase-like"/>
    <property type="match status" value="1"/>
</dbReference>
<dbReference type="SUPFAM" id="SSF56801">
    <property type="entry name" value="Acetyl-CoA synthetase-like"/>
    <property type="match status" value="1"/>
</dbReference>
<dbReference type="PROSITE" id="PS00455">
    <property type="entry name" value="AMP_BINDING"/>
    <property type="match status" value="1"/>
</dbReference>
<dbReference type="Pfam" id="PF00501">
    <property type="entry name" value="AMP-binding"/>
    <property type="match status" value="1"/>
</dbReference>
<dbReference type="InterPro" id="IPR042099">
    <property type="entry name" value="ANL_N_sf"/>
</dbReference>
<keyword evidence="3" id="KW-0436">Ligase</keyword>
<dbReference type="Pfam" id="PF13193">
    <property type="entry name" value="AMP-binding_C"/>
    <property type="match status" value="1"/>
</dbReference>
<dbReference type="InterPro" id="IPR045851">
    <property type="entry name" value="AMP-bd_C_sf"/>
</dbReference>
<dbReference type="PANTHER" id="PTHR24096:SF149">
    <property type="entry name" value="AMP-BINDING DOMAIN-CONTAINING PROTEIN-RELATED"/>
    <property type="match status" value="1"/>
</dbReference>
<evidence type="ECO:0000313" key="8">
    <source>
        <dbReference type="Proteomes" id="UP001642540"/>
    </source>
</evidence>
<keyword evidence="4" id="KW-0576">Peroxisome</keyword>
<dbReference type="EMBL" id="CAXLJM020000023">
    <property type="protein sequence ID" value="CAL8089695.1"/>
    <property type="molecule type" value="Genomic_DNA"/>
</dbReference>
<evidence type="ECO:0000259" key="6">
    <source>
        <dbReference type="Pfam" id="PF13193"/>
    </source>
</evidence>
<sequence>MYHKNTVPPLDIPVEPLGDYNSLPELLIEKANHFSNIGKTYYMIDAITREVRLFSKFDEETKRIASAFYKIGLRKGDMVIYMPGELIKLHIFLAGVWRANGVCRASYSDDDAATLRYRLEEGECKFILCDHSGIETCKEAITGISWPVEIIVMDKHEELKSLQQFIEEDDGLSCPVLNVGKEDPALILCTSGTTGPSKGAVHTHGGLIQQIHLLSLFPFTETAPNLVFSKATHISGSTFPLSFLVSGKTVIVTGKVTKELVLKTVHELKPKFAFAFPTFLLALVSPEAKNFDCNSVEIIWTGGTTITPAIKDALFQLPSLKDFINAYGLTENMSATTSAILSSASELERSGPKSIRDLPDFSTGTIYPYYHMQVRDIETMEVLGPNKSGEICLKGPAMFKEYYKNPDATKAAFIDGFFRTGDIGYYDEHGYIYISDRLKEIFKHRTMNHISPSEIEDVIGKHPNVNEVCVVGIPDPEGGGHTPRAFITVKGDPSQTIAEEIKKFANDKLPDYKHLCGGVYIVPELPKGKTGKVTRRLVAELQP</sequence>
<dbReference type="PANTHER" id="PTHR24096">
    <property type="entry name" value="LONG-CHAIN-FATTY-ACID--COA LIGASE"/>
    <property type="match status" value="1"/>
</dbReference>